<sequence length="85" mass="9489">MTIDGIGDKDIYMLGYVSNSLTGTYRPMNGSGLVLHMDLDTDDITWNYSHFAVPQKRGNNVVITSYMTNRGTFDDQHSTLHQASS</sequence>
<dbReference type="InterPro" id="IPR003469">
    <property type="entry name" value="Glyco_hydro_68"/>
</dbReference>
<dbReference type="GO" id="GO:0050053">
    <property type="term" value="F:levansucrase activity"/>
    <property type="evidence" value="ECO:0007669"/>
    <property type="project" value="UniProtKB-EC"/>
</dbReference>
<evidence type="ECO:0000256" key="2">
    <source>
        <dbReference type="RuleBase" id="RU361220"/>
    </source>
</evidence>
<protein>
    <submittedName>
        <fullName evidence="3">Levansucrase</fullName>
        <ecNumber evidence="3">2.4.1.10</ecNumber>
    </submittedName>
</protein>
<comment type="similarity">
    <text evidence="1 2">Belongs to the glycosyl hydrolase 68 family.</text>
</comment>
<dbReference type="EMBL" id="BEXB01000065">
    <property type="protein sequence ID" value="GAY78847.1"/>
    <property type="molecule type" value="Genomic_DNA"/>
</dbReference>
<evidence type="ECO:0000313" key="3">
    <source>
        <dbReference type="EMBL" id="GAY78847.1"/>
    </source>
</evidence>
<gene>
    <name evidence="3" type="ORF">NBRC111894_4401</name>
</gene>
<reference evidence="3 4" key="1">
    <citation type="submission" date="2017-11" db="EMBL/GenBank/DDBJ databases">
        <title>Draft Genome Sequence of Sporolactobacillus inulinus NBRC 111894 Isolated from Koso, a Japanese Sugar-Vegetable Fermented Beverage.</title>
        <authorList>
            <person name="Chiou T.Y."/>
            <person name="Oshima K."/>
            <person name="Suda W."/>
            <person name="Hattori M."/>
            <person name="Takahashi T."/>
        </authorList>
    </citation>
    <scope>NUCLEOTIDE SEQUENCE [LARGE SCALE GENOMIC DNA]</scope>
    <source>
        <strain evidence="3 4">NBRC111894</strain>
    </source>
</reference>
<dbReference type="EC" id="2.4.1.10" evidence="3"/>
<evidence type="ECO:0000313" key="4">
    <source>
        <dbReference type="Proteomes" id="UP000319716"/>
    </source>
</evidence>
<proteinExistence type="inferred from homology"/>
<dbReference type="Proteomes" id="UP000319716">
    <property type="component" value="Unassembled WGS sequence"/>
</dbReference>
<dbReference type="AlphaFoldDB" id="A0A4Y1ZI78"/>
<comment type="caution">
    <text evidence="3">The sequence shown here is derived from an EMBL/GenBank/DDBJ whole genome shotgun (WGS) entry which is preliminary data.</text>
</comment>
<dbReference type="Pfam" id="PF02435">
    <property type="entry name" value="Glyco_hydro_68"/>
    <property type="match status" value="1"/>
</dbReference>
<organism evidence="3 4">
    <name type="scientific">Sporolactobacillus inulinus</name>
    <dbReference type="NCBI Taxonomy" id="2078"/>
    <lineage>
        <taxon>Bacteria</taxon>
        <taxon>Bacillati</taxon>
        <taxon>Bacillota</taxon>
        <taxon>Bacilli</taxon>
        <taxon>Bacillales</taxon>
        <taxon>Sporolactobacillaceae</taxon>
        <taxon>Sporolactobacillus</taxon>
    </lineage>
</organism>
<dbReference type="Gene3D" id="2.115.10.20">
    <property type="entry name" value="Glycosyl hydrolase domain, family 43"/>
    <property type="match status" value="1"/>
</dbReference>
<dbReference type="GO" id="GO:0009758">
    <property type="term" value="P:carbohydrate utilization"/>
    <property type="evidence" value="ECO:0007669"/>
    <property type="project" value="InterPro"/>
</dbReference>
<dbReference type="SUPFAM" id="SSF75005">
    <property type="entry name" value="Arabinanase/levansucrase/invertase"/>
    <property type="match status" value="1"/>
</dbReference>
<keyword evidence="3" id="KW-0808">Transferase</keyword>
<evidence type="ECO:0000256" key="1">
    <source>
        <dbReference type="ARBA" id="ARBA00006775"/>
    </source>
</evidence>
<keyword evidence="3" id="KW-0328">Glycosyltransferase</keyword>
<dbReference type="InterPro" id="IPR023296">
    <property type="entry name" value="Glyco_hydro_beta-prop_sf"/>
</dbReference>
<name>A0A4Y1ZI78_9BACL</name>
<accession>A0A4Y1ZI78</accession>